<sequence>MAYSPEAVRAKLTSLNETQDSIVATSQWLLFHRRHAPSTAQLWLAHLQTPTLTPAKRLNLIYLVNEVVQQSRARGKTDFVLAFEPIIAEATASAYKGANESVQGKIGRVVEVWRQRGVFERTILDAVEARLEEVRRAKGGKSGGRQLGGTLFGGTSGSGNGVVPVELEGVAKSLASVTKADVTKTPAVENAEREFQKVTDASAAVPSPPVHAARLSALLRSLATAQGAVEASVRARRELLAGLERLVQESKVKLAEDEATMEMLGVRKEGIEVKKREVEDGIMRGLSNPSSPVAASAPATEGLAQDGAVQTNGNGAESTAPEAESFTPPPPEIES</sequence>
<gene>
    <name evidence="3" type="ORF">BAUCODRAFT_53492</name>
</gene>
<dbReference type="InterPro" id="IPR008942">
    <property type="entry name" value="ENTH_VHS"/>
</dbReference>
<dbReference type="RefSeq" id="XP_007678733.1">
    <property type="nucleotide sequence ID" value="XM_007680543.1"/>
</dbReference>
<evidence type="ECO:0000256" key="1">
    <source>
        <dbReference type="SAM" id="MobiDB-lite"/>
    </source>
</evidence>
<evidence type="ECO:0000259" key="2">
    <source>
        <dbReference type="PROSITE" id="PS51391"/>
    </source>
</evidence>
<dbReference type="PANTHER" id="PTHR12460:SF0">
    <property type="entry name" value="CID DOMAIN-CONTAINING PROTEIN-RELATED"/>
    <property type="match status" value="1"/>
</dbReference>
<dbReference type="GO" id="GO:0031124">
    <property type="term" value="P:mRNA 3'-end processing"/>
    <property type="evidence" value="ECO:0007669"/>
    <property type="project" value="InterPro"/>
</dbReference>
<dbReference type="CDD" id="cd17003">
    <property type="entry name" value="CID_Rtt103"/>
    <property type="match status" value="1"/>
</dbReference>
<dbReference type="InterPro" id="IPR006569">
    <property type="entry name" value="CID_dom"/>
</dbReference>
<dbReference type="GeneID" id="19115258"/>
<dbReference type="AlphaFoldDB" id="M2MRH3"/>
<accession>M2MRH3</accession>
<dbReference type="SMART" id="SM00582">
    <property type="entry name" value="RPR"/>
    <property type="match status" value="1"/>
</dbReference>
<feature type="non-terminal residue" evidence="3">
    <location>
        <position position="335"/>
    </location>
</feature>
<proteinExistence type="predicted"/>
<organism evidence="3 4">
    <name type="scientific">Baudoinia panamericana (strain UAMH 10762)</name>
    <name type="common">Angels' share fungus</name>
    <name type="synonym">Baudoinia compniacensis (strain UAMH 10762)</name>
    <dbReference type="NCBI Taxonomy" id="717646"/>
    <lineage>
        <taxon>Eukaryota</taxon>
        <taxon>Fungi</taxon>
        <taxon>Dikarya</taxon>
        <taxon>Ascomycota</taxon>
        <taxon>Pezizomycotina</taxon>
        <taxon>Dothideomycetes</taxon>
        <taxon>Dothideomycetidae</taxon>
        <taxon>Mycosphaerellales</taxon>
        <taxon>Teratosphaeriaceae</taxon>
        <taxon>Baudoinia</taxon>
    </lineage>
</organism>
<feature type="compositionally biased region" description="Low complexity" evidence="1">
    <location>
        <begin position="287"/>
        <end position="299"/>
    </location>
</feature>
<dbReference type="OrthoDB" id="10069473at2759"/>
<feature type="compositionally biased region" description="Polar residues" evidence="1">
    <location>
        <begin position="308"/>
        <end position="317"/>
    </location>
</feature>
<dbReference type="Pfam" id="PF04818">
    <property type="entry name" value="CID"/>
    <property type="match status" value="1"/>
</dbReference>
<keyword evidence="4" id="KW-1185">Reference proteome</keyword>
<protein>
    <recommendedName>
        <fullName evidence="2">CID domain-containing protein</fullName>
    </recommendedName>
</protein>
<name>M2MRH3_BAUPA</name>
<evidence type="ECO:0000313" key="3">
    <source>
        <dbReference type="EMBL" id="EMC94058.1"/>
    </source>
</evidence>
<reference evidence="3 4" key="1">
    <citation type="journal article" date="2012" name="PLoS Pathog.">
        <title>Diverse lifestyles and strategies of plant pathogenesis encoded in the genomes of eighteen Dothideomycetes fungi.</title>
        <authorList>
            <person name="Ohm R.A."/>
            <person name="Feau N."/>
            <person name="Henrissat B."/>
            <person name="Schoch C.L."/>
            <person name="Horwitz B.A."/>
            <person name="Barry K.W."/>
            <person name="Condon B.J."/>
            <person name="Copeland A.C."/>
            <person name="Dhillon B."/>
            <person name="Glaser F."/>
            <person name="Hesse C.N."/>
            <person name="Kosti I."/>
            <person name="LaButti K."/>
            <person name="Lindquist E.A."/>
            <person name="Lucas S."/>
            <person name="Salamov A.A."/>
            <person name="Bradshaw R.E."/>
            <person name="Ciuffetti L."/>
            <person name="Hamelin R.C."/>
            <person name="Kema G.H.J."/>
            <person name="Lawrence C."/>
            <person name="Scott J.A."/>
            <person name="Spatafora J.W."/>
            <person name="Turgeon B.G."/>
            <person name="de Wit P.J.G.M."/>
            <person name="Zhong S."/>
            <person name="Goodwin S.B."/>
            <person name="Grigoriev I.V."/>
        </authorList>
    </citation>
    <scope>NUCLEOTIDE SEQUENCE [LARGE SCALE GENOMIC DNA]</scope>
    <source>
        <strain evidence="3 4">UAMH 10762</strain>
    </source>
</reference>
<dbReference type="HOGENOM" id="CLU_042070_0_0_1"/>
<dbReference type="STRING" id="717646.M2MRH3"/>
<evidence type="ECO:0000313" key="4">
    <source>
        <dbReference type="Proteomes" id="UP000011761"/>
    </source>
</evidence>
<dbReference type="GO" id="GO:0099122">
    <property type="term" value="F:RNA polymerase II C-terminal domain binding"/>
    <property type="evidence" value="ECO:0007669"/>
    <property type="project" value="InterPro"/>
</dbReference>
<dbReference type="OMA" id="KEIVAIW"/>
<dbReference type="PANTHER" id="PTHR12460">
    <property type="entry name" value="CYCLIN-DEPENDENT KINASE INHIBITOR-RELATED PROTEIN"/>
    <property type="match status" value="1"/>
</dbReference>
<dbReference type="PROSITE" id="PS51391">
    <property type="entry name" value="CID"/>
    <property type="match status" value="1"/>
</dbReference>
<dbReference type="KEGG" id="bcom:BAUCODRAFT_53492"/>
<dbReference type="EMBL" id="KB445559">
    <property type="protein sequence ID" value="EMC94058.1"/>
    <property type="molecule type" value="Genomic_DNA"/>
</dbReference>
<dbReference type="Gene3D" id="1.25.40.90">
    <property type="match status" value="1"/>
</dbReference>
<feature type="region of interest" description="Disordered" evidence="1">
    <location>
        <begin position="282"/>
        <end position="335"/>
    </location>
</feature>
<dbReference type="SUPFAM" id="SSF48464">
    <property type="entry name" value="ENTH/VHS domain"/>
    <property type="match status" value="1"/>
</dbReference>
<feature type="domain" description="CID" evidence="2">
    <location>
        <begin position="1"/>
        <end position="135"/>
    </location>
</feature>
<dbReference type="eggNOG" id="KOG2669">
    <property type="taxonomic scope" value="Eukaryota"/>
</dbReference>
<dbReference type="InterPro" id="IPR047883">
    <property type="entry name" value="Rtt103-like_CID"/>
</dbReference>
<dbReference type="Proteomes" id="UP000011761">
    <property type="component" value="Unassembled WGS sequence"/>
</dbReference>